<evidence type="ECO:0000256" key="2">
    <source>
        <dbReference type="ARBA" id="ARBA00004607"/>
    </source>
</evidence>
<evidence type="ECO:0000256" key="10">
    <source>
        <dbReference type="ARBA" id="ARBA00042326"/>
    </source>
</evidence>
<evidence type="ECO:0000256" key="3">
    <source>
        <dbReference type="ARBA" id="ARBA00022490"/>
    </source>
</evidence>
<dbReference type="Proteomes" id="UP000562322">
    <property type="component" value="Unassembled WGS sequence"/>
</dbReference>
<dbReference type="EMBL" id="VXAV01003013">
    <property type="protein sequence ID" value="NXL85956.1"/>
    <property type="molecule type" value="Genomic_DNA"/>
</dbReference>
<evidence type="ECO:0000256" key="7">
    <source>
        <dbReference type="ARBA" id="ARBA00038217"/>
    </source>
</evidence>
<comment type="subcellular location">
    <subcellularLocation>
        <location evidence="1">Cytoplasm</location>
        <location evidence="1">Cytoskeleton</location>
        <location evidence="1">Cilium basal body</location>
    </subcellularLocation>
    <subcellularLocation>
        <location evidence="2">Cytoplasm</location>
        <location evidence="2">Cytoskeleton</location>
        <location evidence="2">Microtubule organizing center</location>
        <location evidence="2">Centrosome</location>
        <location evidence="2">Centriolar satellite</location>
    </subcellularLocation>
</comment>
<evidence type="ECO:0000256" key="4">
    <source>
        <dbReference type="ARBA" id="ARBA00023054"/>
    </source>
</evidence>
<gene>
    <name evidence="13" type="primary">Ccdc61</name>
    <name evidence="13" type="ORF">ALELAT_R02840</name>
</gene>
<comment type="similarity">
    <text evidence="7">Belongs to the CCDC61 family.</text>
</comment>
<dbReference type="GO" id="GO:0036064">
    <property type="term" value="C:ciliary basal body"/>
    <property type="evidence" value="ECO:0007669"/>
    <property type="project" value="TreeGrafter"/>
</dbReference>
<dbReference type="CDD" id="cd22284">
    <property type="entry name" value="HD_CCDC61_N"/>
    <property type="match status" value="1"/>
</dbReference>
<keyword evidence="5" id="KW-0206">Cytoskeleton</keyword>
<evidence type="ECO:0000313" key="13">
    <source>
        <dbReference type="EMBL" id="NXL85956.1"/>
    </source>
</evidence>
<keyword evidence="4 11" id="KW-0175">Coiled coil</keyword>
<keyword evidence="3" id="KW-0963">Cytoplasm</keyword>
<dbReference type="AlphaFoldDB" id="A0A7L0W3L3"/>
<feature type="region of interest" description="Disordered" evidence="12">
    <location>
        <begin position="227"/>
        <end position="378"/>
    </location>
</feature>
<evidence type="ECO:0000256" key="8">
    <source>
        <dbReference type="ARBA" id="ARBA00040683"/>
    </source>
</evidence>
<name>A0A7L0W3L3_ALELA</name>
<evidence type="ECO:0000256" key="12">
    <source>
        <dbReference type="SAM" id="MobiDB-lite"/>
    </source>
</evidence>
<dbReference type="InterPro" id="IPR049733">
    <property type="entry name" value="CCDC61_N"/>
</dbReference>
<keyword evidence="6" id="KW-0966">Cell projection</keyword>
<feature type="compositionally biased region" description="Low complexity" evidence="12">
    <location>
        <begin position="313"/>
        <end position="322"/>
    </location>
</feature>
<feature type="compositionally biased region" description="Low complexity" evidence="12">
    <location>
        <begin position="248"/>
        <end position="267"/>
    </location>
</feature>
<dbReference type="PANTHER" id="PTHR22691">
    <property type="entry name" value="YEAST SPT2-RELATED"/>
    <property type="match status" value="1"/>
</dbReference>
<evidence type="ECO:0000256" key="1">
    <source>
        <dbReference type="ARBA" id="ARBA00004120"/>
    </source>
</evidence>
<organism evidence="13 14">
    <name type="scientific">Alectura lathami</name>
    <name type="common">Australian brush turkey</name>
    <dbReference type="NCBI Taxonomy" id="81907"/>
    <lineage>
        <taxon>Eukaryota</taxon>
        <taxon>Metazoa</taxon>
        <taxon>Chordata</taxon>
        <taxon>Craniata</taxon>
        <taxon>Vertebrata</taxon>
        <taxon>Euteleostomi</taxon>
        <taxon>Archelosauria</taxon>
        <taxon>Archosauria</taxon>
        <taxon>Dinosauria</taxon>
        <taxon>Saurischia</taxon>
        <taxon>Theropoda</taxon>
        <taxon>Coelurosauria</taxon>
        <taxon>Aves</taxon>
        <taxon>Neognathae</taxon>
        <taxon>Galloanserae</taxon>
        <taxon>Galliformes</taxon>
        <taxon>Megapodiidae</taxon>
        <taxon>Alectura</taxon>
    </lineage>
</organism>
<evidence type="ECO:0000313" key="14">
    <source>
        <dbReference type="Proteomes" id="UP000562322"/>
    </source>
</evidence>
<dbReference type="PANTHER" id="PTHR22691:SF1">
    <property type="entry name" value="CENTROSOMAL PROTEIN CCDC61"/>
    <property type="match status" value="1"/>
</dbReference>
<protein>
    <recommendedName>
        <fullName evidence="8">Centrosomal protein CCDC61</fullName>
    </recommendedName>
    <alternativeName>
        <fullName evidence="9">Coiled-coil domain-containing protein 61</fullName>
    </alternativeName>
    <alternativeName>
        <fullName evidence="10">VFL3 homolog</fullName>
    </alternativeName>
</protein>
<sequence length="405" mass="45664">MEEPRRLQATCFFRGKEHSVWVSVSRTALEVEVEECRSTERWRGRFDATSIEDLTRKTGNFKQFEIFCSMLEAALVKSSEAVSLELLTYSDLEALRCRKAGVAARVPSLASPLSSKRYLILVYCVEFDRIHYPLPLPYTGEADTAALRRLVREQRDELARLRDELRRAQEEVWRLEDGWLRDKAQHQQEQRRLTKELTEVRAAERMLRARVKTLTAELVVCRKGRGMSAAGAGASRDRHRSGSRDSRSGSSQSRLPQRSPSPAGSRPPRFDPTAFVRAREQRRQEAELRRQRLQRGAASSSDNPRRSRKRSSSAESFQSRRSALSSGSEADACPQPRRRGSGGPSTRRPLSASSCNSTGSGSHVGRGRKQCGKESLVEEPSAELSEIDARLQALRVYMSTLGTHM</sequence>
<proteinExistence type="inferred from homology"/>
<evidence type="ECO:0000256" key="9">
    <source>
        <dbReference type="ARBA" id="ARBA00041518"/>
    </source>
</evidence>
<feature type="non-terminal residue" evidence="13">
    <location>
        <position position="405"/>
    </location>
</feature>
<evidence type="ECO:0000256" key="11">
    <source>
        <dbReference type="SAM" id="Coils"/>
    </source>
</evidence>
<reference evidence="13 14" key="1">
    <citation type="submission" date="2019-09" db="EMBL/GenBank/DDBJ databases">
        <title>Bird 10,000 Genomes (B10K) Project - Family phase.</title>
        <authorList>
            <person name="Zhang G."/>
        </authorList>
    </citation>
    <scope>NUCLEOTIDE SEQUENCE [LARGE SCALE GENOMIC DNA]</scope>
    <source>
        <strain evidence="13">B10K-DU-001-39</strain>
        <tissue evidence="13">Muscle</tissue>
    </source>
</reference>
<dbReference type="OrthoDB" id="568137at2759"/>
<accession>A0A7L0W3L3</accession>
<feature type="compositionally biased region" description="Low complexity" evidence="12">
    <location>
        <begin position="344"/>
        <end position="361"/>
    </location>
</feature>
<keyword evidence="14" id="KW-1185">Reference proteome</keyword>
<feature type="coiled-coil region" evidence="11">
    <location>
        <begin position="144"/>
        <end position="203"/>
    </location>
</feature>
<feature type="compositionally biased region" description="Basic and acidic residues" evidence="12">
    <location>
        <begin position="277"/>
        <end position="290"/>
    </location>
</feature>
<comment type="caution">
    <text evidence="13">The sequence shown here is derived from an EMBL/GenBank/DDBJ whole genome shotgun (WGS) entry which is preliminary data.</text>
</comment>
<dbReference type="GO" id="GO:0034451">
    <property type="term" value="C:centriolar satellite"/>
    <property type="evidence" value="ECO:0007669"/>
    <property type="project" value="UniProtKB-SubCell"/>
</dbReference>
<evidence type="ECO:0000256" key="6">
    <source>
        <dbReference type="ARBA" id="ARBA00023273"/>
    </source>
</evidence>
<feature type="non-terminal residue" evidence="13">
    <location>
        <position position="1"/>
    </location>
</feature>
<evidence type="ECO:0000256" key="5">
    <source>
        <dbReference type="ARBA" id="ARBA00023212"/>
    </source>
</evidence>